<keyword evidence="2" id="KW-1185">Reference proteome</keyword>
<accession>A0A3P6QLV3</accession>
<dbReference type="Proteomes" id="UP000271889">
    <property type="component" value="Unassembled WGS sequence"/>
</dbReference>
<sequence length="36" mass="3934">MFSGQIGQGVDMAALIIQMGRDHDIVVLMKSSHLHP</sequence>
<gene>
    <name evidence="1" type="ORF">CGOC_LOCUS864</name>
</gene>
<organism evidence="1 2">
    <name type="scientific">Cylicostephanus goldi</name>
    <name type="common">Nematode worm</name>
    <dbReference type="NCBI Taxonomy" id="71465"/>
    <lineage>
        <taxon>Eukaryota</taxon>
        <taxon>Metazoa</taxon>
        <taxon>Ecdysozoa</taxon>
        <taxon>Nematoda</taxon>
        <taxon>Chromadorea</taxon>
        <taxon>Rhabditida</taxon>
        <taxon>Rhabditina</taxon>
        <taxon>Rhabditomorpha</taxon>
        <taxon>Strongyloidea</taxon>
        <taxon>Strongylidae</taxon>
        <taxon>Cylicostephanus</taxon>
    </lineage>
</organism>
<evidence type="ECO:0000313" key="1">
    <source>
        <dbReference type="EMBL" id="VDK46797.1"/>
    </source>
</evidence>
<reference evidence="1 2" key="1">
    <citation type="submission" date="2018-11" db="EMBL/GenBank/DDBJ databases">
        <authorList>
            <consortium name="Pathogen Informatics"/>
        </authorList>
    </citation>
    <scope>NUCLEOTIDE SEQUENCE [LARGE SCALE GENOMIC DNA]</scope>
</reference>
<proteinExistence type="predicted"/>
<protein>
    <submittedName>
        <fullName evidence="1">Uncharacterized protein</fullName>
    </submittedName>
</protein>
<name>A0A3P6QLV3_CYLGO</name>
<dbReference type="EMBL" id="UYRV01001367">
    <property type="protein sequence ID" value="VDK46797.1"/>
    <property type="molecule type" value="Genomic_DNA"/>
</dbReference>
<evidence type="ECO:0000313" key="2">
    <source>
        <dbReference type="Proteomes" id="UP000271889"/>
    </source>
</evidence>
<dbReference type="AlphaFoldDB" id="A0A3P6QLV3"/>